<gene>
    <name evidence="6" type="ORF">CURHAP_LOCUS7102</name>
</gene>
<evidence type="ECO:0000256" key="2">
    <source>
        <dbReference type="ARBA" id="ARBA00022676"/>
    </source>
</evidence>
<evidence type="ECO:0000256" key="1">
    <source>
        <dbReference type="ARBA" id="ARBA00004606"/>
    </source>
</evidence>
<dbReference type="Proteomes" id="UP000507222">
    <property type="component" value="Unassembled WGS sequence"/>
</dbReference>
<evidence type="ECO:0000256" key="4">
    <source>
        <dbReference type="ARBA" id="ARBA00023136"/>
    </source>
</evidence>
<organism evidence="6 7">
    <name type="scientific">Prunus armeniaca</name>
    <name type="common">Apricot</name>
    <name type="synonym">Armeniaca vulgaris</name>
    <dbReference type="NCBI Taxonomy" id="36596"/>
    <lineage>
        <taxon>Eukaryota</taxon>
        <taxon>Viridiplantae</taxon>
        <taxon>Streptophyta</taxon>
        <taxon>Embryophyta</taxon>
        <taxon>Tracheophyta</taxon>
        <taxon>Spermatophyta</taxon>
        <taxon>Magnoliopsida</taxon>
        <taxon>eudicotyledons</taxon>
        <taxon>Gunneridae</taxon>
        <taxon>Pentapetalae</taxon>
        <taxon>rosids</taxon>
        <taxon>fabids</taxon>
        <taxon>Rosales</taxon>
        <taxon>Rosaceae</taxon>
        <taxon>Amygdaloideae</taxon>
        <taxon>Amygdaleae</taxon>
        <taxon>Prunus</taxon>
    </lineage>
</organism>
<dbReference type="InterPro" id="IPR044174">
    <property type="entry name" value="BC10-like"/>
</dbReference>
<sequence length="313" mass="36213">MSHTAQPHIRGLKEYIKPPKVFHNLNDTELLWRASMTPRIPEYPFHRVPKVAFMFMTRGPVVLARYGRSSSKGIEPSYNASSHPESPVFRGRRIPSQEVEWGRVSQIEAERRPLANALLDIANERFVLLSESCIPLYNFSTVYSYLIHSNETFVEVYDDPGVDGRGRYYFIDYPGITLDQWSKGSQWLEIDRDLAIEVVSDRIYFPLFLRCKGECFAEEHYLPTFVYMKFAANSAYRSLIWADWTKGGAHPTEYTSTNVTFELLNSLRNGYGRRCEYNGRSTDVCFLFARKFPPTTLDSLLRIAPNIMHFSNT</sequence>
<dbReference type="AlphaFoldDB" id="A0A6J5TPE4"/>
<evidence type="ECO:0000256" key="5">
    <source>
        <dbReference type="ARBA" id="ARBA00023180"/>
    </source>
</evidence>
<proteinExistence type="predicted"/>
<evidence type="ECO:0000313" key="6">
    <source>
        <dbReference type="EMBL" id="CAB4265067.1"/>
    </source>
</evidence>
<keyword evidence="2" id="KW-0328">Glycosyltransferase</keyword>
<dbReference type="InterPro" id="IPR003406">
    <property type="entry name" value="Glyco_trans_14"/>
</dbReference>
<keyword evidence="4" id="KW-0472">Membrane</keyword>
<evidence type="ECO:0000256" key="3">
    <source>
        <dbReference type="ARBA" id="ARBA00022679"/>
    </source>
</evidence>
<protein>
    <submittedName>
        <fullName evidence="6">Uncharacterized protein</fullName>
    </submittedName>
</protein>
<accession>A0A6J5TPE4</accession>
<dbReference type="EMBL" id="CAEKDK010000001">
    <property type="protein sequence ID" value="CAB4265067.1"/>
    <property type="molecule type" value="Genomic_DNA"/>
</dbReference>
<dbReference type="GO" id="GO:0016757">
    <property type="term" value="F:glycosyltransferase activity"/>
    <property type="evidence" value="ECO:0007669"/>
    <property type="project" value="UniProtKB-KW"/>
</dbReference>
<dbReference type="PANTHER" id="PTHR31042:SF111">
    <property type="entry name" value="CORE-2_I-BRANCHING BETA-1,6-N-ACETYLGLUCOSAMINYLTRANSFERASE FAMILY PROTEIN"/>
    <property type="match status" value="1"/>
</dbReference>
<dbReference type="GO" id="GO:0016020">
    <property type="term" value="C:membrane"/>
    <property type="evidence" value="ECO:0007669"/>
    <property type="project" value="UniProtKB-SubCell"/>
</dbReference>
<dbReference type="Pfam" id="PF02485">
    <property type="entry name" value="Branch"/>
    <property type="match status" value="1"/>
</dbReference>
<keyword evidence="3" id="KW-0808">Transferase</keyword>
<dbReference type="PANTHER" id="PTHR31042">
    <property type="entry name" value="CORE-2/I-BRANCHING BETA-1,6-N-ACETYLGLUCOSAMINYLTRANSFERASE FAMILY PROTEIN-RELATED"/>
    <property type="match status" value="1"/>
</dbReference>
<keyword evidence="5" id="KW-0325">Glycoprotein</keyword>
<name>A0A6J5TPE4_PRUAR</name>
<reference evidence="6 7" key="1">
    <citation type="submission" date="2020-05" db="EMBL/GenBank/DDBJ databases">
        <authorList>
            <person name="Campoy J."/>
            <person name="Schneeberger K."/>
            <person name="Spophaly S."/>
        </authorList>
    </citation>
    <scope>NUCLEOTIDE SEQUENCE [LARGE SCALE GENOMIC DNA]</scope>
    <source>
        <strain evidence="6">PruArmRojPasFocal</strain>
    </source>
</reference>
<comment type="subcellular location">
    <subcellularLocation>
        <location evidence="1">Membrane</location>
        <topology evidence="1">Single-pass type II membrane protein</topology>
    </subcellularLocation>
</comment>
<evidence type="ECO:0000313" key="7">
    <source>
        <dbReference type="Proteomes" id="UP000507222"/>
    </source>
</evidence>